<name>A0A2H3B5G9_9AGAR</name>
<reference evidence="2" key="1">
    <citation type="journal article" date="2017" name="Nat. Ecol. Evol.">
        <title>Genome expansion and lineage-specific genetic innovations in the forest pathogenic fungi Armillaria.</title>
        <authorList>
            <person name="Sipos G."/>
            <person name="Prasanna A.N."/>
            <person name="Walter M.C."/>
            <person name="O'Connor E."/>
            <person name="Balint B."/>
            <person name="Krizsan K."/>
            <person name="Kiss B."/>
            <person name="Hess J."/>
            <person name="Varga T."/>
            <person name="Slot J."/>
            <person name="Riley R."/>
            <person name="Boka B."/>
            <person name="Rigling D."/>
            <person name="Barry K."/>
            <person name="Lee J."/>
            <person name="Mihaltcheva S."/>
            <person name="LaButti K."/>
            <person name="Lipzen A."/>
            <person name="Waldron R."/>
            <person name="Moloney N.M."/>
            <person name="Sperisen C."/>
            <person name="Kredics L."/>
            <person name="Vagvoelgyi C."/>
            <person name="Patrignani A."/>
            <person name="Fitzpatrick D."/>
            <person name="Nagy I."/>
            <person name="Doyle S."/>
            <person name="Anderson J.B."/>
            <person name="Grigoriev I.V."/>
            <person name="Gueldener U."/>
            <person name="Muensterkoetter M."/>
            <person name="Nagy L.G."/>
        </authorList>
    </citation>
    <scope>NUCLEOTIDE SEQUENCE [LARGE SCALE GENOMIC DNA]</scope>
    <source>
        <strain evidence="2">28-4</strain>
    </source>
</reference>
<keyword evidence="2" id="KW-1185">Reference proteome</keyword>
<organism evidence="1 2">
    <name type="scientific">Armillaria solidipes</name>
    <dbReference type="NCBI Taxonomy" id="1076256"/>
    <lineage>
        <taxon>Eukaryota</taxon>
        <taxon>Fungi</taxon>
        <taxon>Dikarya</taxon>
        <taxon>Basidiomycota</taxon>
        <taxon>Agaricomycotina</taxon>
        <taxon>Agaricomycetes</taxon>
        <taxon>Agaricomycetidae</taxon>
        <taxon>Agaricales</taxon>
        <taxon>Marasmiineae</taxon>
        <taxon>Physalacriaceae</taxon>
        <taxon>Armillaria</taxon>
    </lineage>
</organism>
<accession>A0A2H3B5G9</accession>
<sequence>MLGSWTDDSDWDRLGRTHATIHASRRGLPHHSDSLTGKSEWNDDPLVVQRSELSRTVHGPLACKLRTCAKHTHDRDRRSAIRCTGGLPVEHHFRCLTTIVFSTTDFLVKVWAILRRIYPVFFTHCIFSWRAIIPLLDPCLVIDLEHDGRPVAMARSHSDTIN</sequence>
<dbReference type="EMBL" id="KZ293513">
    <property type="protein sequence ID" value="PBK59083.1"/>
    <property type="molecule type" value="Genomic_DNA"/>
</dbReference>
<dbReference type="AlphaFoldDB" id="A0A2H3B5G9"/>
<proteinExistence type="predicted"/>
<evidence type="ECO:0000313" key="1">
    <source>
        <dbReference type="EMBL" id="PBK59083.1"/>
    </source>
</evidence>
<evidence type="ECO:0000313" key="2">
    <source>
        <dbReference type="Proteomes" id="UP000218334"/>
    </source>
</evidence>
<dbReference type="Proteomes" id="UP000218334">
    <property type="component" value="Unassembled WGS sequence"/>
</dbReference>
<gene>
    <name evidence="1" type="ORF">ARMSODRAFT_1009868</name>
</gene>
<protein>
    <submittedName>
        <fullName evidence="1">Uncharacterized protein</fullName>
    </submittedName>
</protein>